<comment type="caution">
    <text evidence="1">The sequence shown here is derived from an EMBL/GenBank/DDBJ whole genome shotgun (WGS) entry which is preliminary data.</text>
</comment>
<proteinExistence type="predicted"/>
<accession>A0ABU2ISC5</accession>
<name>A0ABU2ISC5_9LIST</name>
<evidence type="ECO:0000313" key="2">
    <source>
        <dbReference type="Proteomes" id="UP001252688"/>
    </source>
</evidence>
<organism evidence="1 2">
    <name type="scientific">Listeria cossartiae subsp. cayugensis</name>
    <dbReference type="NCBI Taxonomy" id="2713505"/>
    <lineage>
        <taxon>Bacteria</taxon>
        <taxon>Bacillati</taxon>
        <taxon>Bacillota</taxon>
        <taxon>Bacilli</taxon>
        <taxon>Bacillales</taxon>
        <taxon>Listeriaceae</taxon>
        <taxon>Listeria</taxon>
        <taxon>Listeria cossartiae</taxon>
    </lineage>
</organism>
<dbReference type="EMBL" id="JASBAM010000006">
    <property type="protein sequence ID" value="MDT0115312.1"/>
    <property type="molecule type" value="Genomic_DNA"/>
</dbReference>
<reference evidence="1 2" key="1">
    <citation type="submission" date="2023-05" db="EMBL/GenBank/DDBJ databases">
        <title>A Combination of Whole Genome Sequencing and Metagenomics Reveals Diversity of Listeria spp. in Soil Collected from the Nantahala National Forest.</title>
        <authorList>
            <person name="Wang J."/>
            <person name="Schamp C.N."/>
            <person name="Hudson L.K."/>
            <person name="Chaggar H.K."/>
            <person name="Bryan D.W."/>
            <person name="Radosevich M."/>
            <person name="Denes T.G."/>
        </authorList>
    </citation>
    <scope>NUCLEOTIDE SEQUENCE [LARGE SCALE GENOMIC DNA]</scope>
    <source>
        <strain evidence="1 2">UTK S2-0002</strain>
    </source>
</reference>
<sequence length="190" mass="22519">MDLLFQCLFRKIERANEKMIESLRKERYSAKNALEIHDLYSLIMDVRNDVKDTFYYEVSLEDVDKVKLNEEMKKVQLLLYAAQMTKWNLESYIKYFETKDESLLIWKNIMFIDELDAPGGLKSTVIKAILSDEIKAKQFYKPLGYCDIKVSRDDEIWASRATRVHELMNALGVVDIDAKGYLKKWNKIYY</sequence>
<gene>
    <name evidence="1" type="ORF">QJV37_14340</name>
</gene>
<evidence type="ECO:0000313" key="1">
    <source>
        <dbReference type="EMBL" id="MDT0115312.1"/>
    </source>
</evidence>
<protein>
    <submittedName>
        <fullName evidence="1">Uncharacterized protein</fullName>
    </submittedName>
</protein>
<dbReference type="Proteomes" id="UP001252688">
    <property type="component" value="Unassembled WGS sequence"/>
</dbReference>
<keyword evidence="2" id="KW-1185">Reference proteome</keyword>
<dbReference type="RefSeq" id="WP_311178993.1">
    <property type="nucleotide sequence ID" value="NZ_JASAZZ010000006.1"/>
</dbReference>